<organism evidence="10 11">
    <name type="scientific">Monoraphidium neglectum</name>
    <dbReference type="NCBI Taxonomy" id="145388"/>
    <lineage>
        <taxon>Eukaryota</taxon>
        <taxon>Viridiplantae</taxon>
        <taxon>Chlorophyta</taxon>
        <taxon>core chlorophytes</taxon>
        <taxon>Chlorophyceae</taxon>
        <taxon>CS clade</taxon>
        <taxon>Sphaeropleales</taxon>
        <taxon>Selenastraceae</taxon>
        <taxon>Monoraphidium</taxon>
    </lineage>
</organism>
<keyword evidence="5 10" id="KW-0808">Transferase</keyword>
<dbReference type="PANTHER" id="PTHR43523">
    <property type="entry name" value="GLUCOSE-1-PHOSPHATE ADENYLYLTRANSFERASE-RELATED"/>
    <property type="match status" value="1"/>
</dbReference>
<gene>
    <name evidence="10" type="ORF">MNEG_4967</name>
</gene>
<dbReference type="Gene3D" id="2.160.10.10">
    <property type="entry name" value="Hexapeptide repeat proteins"/>
    <property type="match status" value="1"/>
</dbReference>
<dbReference type="GO" id="GO:0008878">
    <property type="term" value="F:glucose-1-phosphate adenylyltransferase activity"/>
    <property type="evidence" value="ECO:0007669"/>
    <property type="project" value="UniProtKB-EC"/>
</dbReference>
<evidence type="ECO:0000256" key="4">
    <source>
        <dbReference type="ARBA" id="ARBA00022533"/>
    </source>
</evidence>
<keyword evidence="7" id="KW-0547">Nucleotide-binding</keyword>
<dbReference type="RefSeq" id="XP_013902009.1">
    <property type="nucleotide sequence ID" value="XM_014046555.1"/>
</dbReference>
<name>A0A0D2MIZ8_9CHLO</name>
<dbReference type="InterPro" id="IPR005836">
    <property type="entry name" value="ADP_Glu_pyroP_CS"/>
</dbReference>
<dbReference type="Pfam" id="PF00483">
    <property type="entry name" value="NTP_transferase"/>
    <property type="match status" value="1"/>
</dbReference>
<feature type="domain" description="Nucleotidyl transferase" evidence="9">
    <location>
        <begin position="1"/>
        <end position="256"/>
    </location>
</feature>
<dbReference type="InterPro" id="IPR011831">
    <property type="entry name" value="ADP-Glc_PPase"/>
</dbReference>
<dbReference type="OrthoDB" id="1733332at2759"/>
<evidence type="ECO:0000259" key="9">
    <source>
        <dbReference type="Pfam" id="PF00483"/>
    </source>
</evidence>
<dbReference type="InterPro" id="IPR011004">
    <property type="entry name" value="Trimer_LpxA-like_sf"/>
</dbReference>
<dbReference type="SUPFAM" id="SSF51161">
    <property type="entry name" value="Trimeric LpxA-like enzymes"/>
    <property type="match status" value="1"/>
</dbReference>
<dbReference type="KEGG" id="mng:MNEG_4967"/>
<evidence type="ECO:0000256" key="8">
    <source>
        <dbReference type="ARBA" id="ARBA00022840"/>
    </source>
</evidence>
<keyword evidence="4" id="KW-0021">Allosteric enzyme</keyword>
<dbReference type="PROSITE" id="PS00809">
    <property type="entry name" value="ADP_GLC_PYROPHOSPH_2"/>
    <property type="match status" value="1"/>
</dbReference>
<dbReference type="Pfam" id="PF25247">
    <property type="entry name" value="LbH_GLGC"/>
    <property type="match status" value="1"/>
</dbReference>
<evidence type="ECO:0000256" key="6">
    <source>
        <dbReference type="ARBA" id="ARBA00022695"/>
    </source>
</evidence>
<protein>
    <recommendedName>
        <fullName evidence="3">glucose-1-phosphate adenylyltransferase</fullName>
        <ecNumber evidence="3">2.7.7.27</ecNumber>
    </recommendedName>
</protein>
<dbReference type="SUPFAM" id="SSF53448">
    <property type="entry name" value="Nucleotide-diphospho-sugar transferases"/>
    <property type="match status" value="1"/>
</dbReference>
<evidence type="ECO:0000256" key="3">
    <source>
        <dbReference type="ARBA" id="ARBA00012460"/>
    </source>
</evidence>
<keyword evidence="6 10" id="KW-0548">Nucleotidyltransferase</keyword>
<dbReference type="CDD" id="cd04651">
    <property type="entry name" value="LbH_G1P_AT_C"/>
    <property type="match status" value="1"/>
</dbReference>
<evidence type="ECO:0000313" key="10">
    <source>
        <dbReference type="EMBL" id="KIZ02990.1"/>
    </source>
</evidence>
<evidence type="ECO:0000313" key="11">
    <source>
        <dbReference type="Proteomes" id="UP000054498"/>
    </source>
</evidence>
<dbReference type="InterPro" id="IPR005835">
    <property type="entry name" value="NTP_transferase_dom"/>
</dbReference>
<dbReference type="GO" id="GO:0005978">
    <property type="term" value="P:glycogen biosynthetic process"/>
    <property type="evidence" value="ECO:0007669"/>
    <property type="project" value="InterPro"/>
</dbReference>
<accession>A0A0D2MIZ8</accession>
<reference evidence="10 11" key="1">
    <citation type="journal article" date="2013" name="BMC Genomics">
        <title>Reconstruction of the lipid metabolism for the microalga Monoraphidium neglectum from its genome sequence reveals characteristics suitable for biofuel production.</title>
        <authorList>
            <person name="Bogen C."/>
            <person name="Al-Dilaimi A."/>
            <person name="Albersmeier A."/>
            <person name="Wichmann J."/>
            <person name="Grundmann M."/>
            <person name="Rupp O."/>
            <person name="Lauersen K.J."/>
            <person name="Blifernez-Klassen O."/>
            <person name="Kalinowski J."/>
            <person name="Goesmann A."/>
            <person name="Mussgnug J.H."/>
            <person name="Kruse O."/>
        </authorList>
    </citation>
    <scope>NUCLEOTIDE SEQUENCE [LARGE SCALE GENOMIC DNA]</scope>
    <source>
        <strain evidence="10 11">SAG 48.87</strain>
    </source>
</reference>
<dbReference type="InterPro" id="IPR029044">
    <property type="entry name" value="Nucleotide-diphossugar_trans"/>
</dbReference>
<dbReference type="EMBL" id="KK100937">
    <property type="protein sequence ID" value="KIZ02990.1"/>
    <property type="molecule type" value="Genomic_DNA"/>
</dbReference>
<dbReference type="GO" id="GO:0005524">
    <property type="term" value="F:ATP binding"/>
    <property type="evidence" value="ECO:0007669"/>
    <property type="project" value="UniProtKB-KW"/>
</dbReference>
<dbReference type="Gene3D" id="3.90.550.10">
    <property type="entry name" value="Spore Coat Polysaccharide Biosynthesis Protein SpsA, Chain A"/>
    <property type="match status" value="1"/>
</dbReference>
<evidence type="ECO:0000256" key="7">
    <source>
        <dbReference type="ARBA" id="ARBA00022741"/>
    </source>
</evidence>
<dbReference type="AlphaFoldDB" id="A0A0D2MIZ8"/>
<comment type="similarity">
    <text evidence="2">Belongs to the bacterial/plant glucose-1-phosphate adenylyltransferase family.</text>
</comment>
<keyword evidence="11" id="KW-1185">Reference proteome</keyword>
<dbReference type="PROSITE" id="PS00810">
    <property type="entry name" value="ADP_GLC_PYROPHOSPH_3"/>
    <property type="match status" value="1"/>
</dbReference>
<comment type="catalytic activity">
    <reaction evidence="1">
        <text>alpha-D-glucose 1-phosphate + ATP + H(+) = ADP-alpha-D-glucose + diphosphate</text>
        <dbReference type="Rhea" id="RHEA:12120"/>
        <dbReference type="ChEBI" id="CHEBI:15378"/>
        <dbReference type="ChEBI" id="CHEBI:30616"/>
        <dbReference type="ChEBI" id="CHEBI:33019"/>
        <dbReference type="ChEBI" id="CHEBI:57498"/>
        <dbReference type="ChEBI" id="CHEBI:58601"/>
        <dbReference type="EC" id="2.7.7.27"/>
    </reaction>
</comment>
<dbReference type="Proteomes" id="UP000054498">
    <property type="component" value="Unassembled WGS sequence"/>
</dbReference>
<evidence type="ECO:0000256" key="1">
    <source>
        <dbReference type="ARBA" id="ARBA00000956"/>
    </source>
</evidence>
<dbReference type="EC" id="2.7.7.27" evidence="3"/>
<dbReference type="STRING" id="145388.A0A0D2MIZ8"/>
<evidence type="ECO:0000256" key="5">
    <source>
        <dbReference type="ARBA" id="ARBA00022679"/>
    </source>
</evidence>
<dbReference type="GeneID" id="25737844"/>
<evidence type="ECO:0000256" key="2">
    <source>
        <dbReference type="ARBA" id="ARBA00010443"/>
    </source>
</evidence>
<keyword evidence="8" id="KW-0067">ATP-binding</keyword>
<sequence length="422" mass="46033">MILGGGPGSELRPLTDTRAEPAMPFAGLFRLIDVPLSNCINSGLNHIYVLTQYNVTSLNRHLSRAYSFVNGNLFTPSHDGFVDCLNATQRPGHVKLDAWYQGTADAVRHYLEYLAGPRHAAAEDVLILAGDQLYRMDFADLINYHRSRDADITIATTPADEDHALHLGILGVDEDMNVQHFEEKPPEATLHTMSMDTSTCFGLCASDAEEKPYVASMGIYVFKKRVLLELLSRQFPAAVDFSRDILPAVVGERSIAAYPHAGYFEDTLKLRLFEGDLPMYTEPRTLPPTKITDSTIQDTLLGDGSRVVGSTLRGCVIGSCTFIDRGCDIQDTIVFSADEVQPERDRRAKLAAGAVPLGIGAGSQVRRAILDRNVRVGRRARLLNAAGVREGGGRSALPRGVVIREGIICVAKNAVLPDDTAV</sequence>
<dbReference type="CDD" id="cd02508">
    <property type="entry name" value="ADP_Glucose_PP"/>
    <property type="match status" value="1"/>
</dbReference>
<proteinExistence type="inferred from homology"/>
<dbReference type="PANTHER" id="PTHR43523:SF12">
    <property type="entry name" value="GLUCOSE-1-PHOSPHATE ADENYLYLTRANSFERASE LARGE SUBUNIT 1, CHLOROPLASTIC-RELATED"/>
    <property type="match status" value="1"/>
</dbReference>